<accession>A0A0S4U437</accession>
<dbReference type="EMBL" id="LN899821">
    <property type="protein sequence ID" value="CUV16972.1"/>
    <property type="molecule type" value="Genomic_DNA"/>
</dbReference>
<dbReference type="InterPro" id="IPR012334">
    <property type="entry name" value="Pectin_lyas_fold"/>
</dbReference>
<reference evidence="3" key="1">
    <citation type="submission" date="2015-10" db="EMBL/GenBank/DDBJ databases">
        <authorList>
            <person name="Gilbert D.G."/>
        </authorList>
    </citation>
    <scope>NUCLEOTIDE SEQUENCE</scope>
    <source>
        <strain evidence="3">Phyl III-seqv23</strain>
    </source>
</reference>
<dbReference type="InterPro" id="IPR008638">
    <property type="entry name" value="FhaB/CdiA-like_TPS"/>
</dbReference>
<dbReference type="InterPro" id="IPR011050">
    <property type="entry name" value="Pectin_lyase_fold/virulence"/>
</dbReference>
<evidence type="ECO:0000256" key="1">
    <source>
        <dbReference type="SAM" id="Phobius"/>
    </source>
</evidence>
<sequence length="866" mass="86675">MDDLADQFVEGSSVESPHRPVRLAALISLCTVFLPLFAIAAGIVPDGGTATTVSAGANGRQSVNIAPSVAGVSHNTYSSFNVGVAGADLNNATVAARTIVNQVTSTNPSLIQGNISVLGPRANVILANPNGITVDGGSFTNTGNVALTTGQVSFNDFTTGSGQLQRNVVLNTNSGAINIGPGGLAGTMLNLELIAKQVRVAGAVQNNFTDANSRVRVVAGDSRAEVDTSVSPTDNLNPWVSYSTTGTGAPLGLAIDIASGGSLTGGRIELLVTDQGAGVRHAGSAMATAGDFVISGTGELQLAGGSIQTARDALINSAGLTGGGSIAAHRDIQIASSTVHLDGAKLSAGTMDVAGNVTQVGNIIVGSSGQVHTAPVQIDHSTLTATGGAGLNDAGPGVTMTDTQLTANQNVIAQVGSLQLNGDGSGQTQWTSKQGTIQVTSPGAVQIAGSKVDGVGGTSIQAGFIALSSANGNAATVQSSGGDVALKATGSYNQTDSSVIAASNATIHGGSVAITSSALPATVAAMGGGVLIQSDADLTNTGGLIQGLTRNVAQSASEGAVTLLAGGTIRNDATASTQGIIFGQNDDVVLRAGGDIVNHQSRILSNAKLYLAAHGDVQNLLDKTAGSNGEQPTAWTSSGTRWLFLRNHSSGFDVDYGSIPTAGQVPYLVSQTGTTITGRNVSNIGGQILANGTANIAITAANTFHNEALATGTAHFYRSCMIFCRESASSTVSTTGGAISAGGNLIINAGTLAENIGGQVLSVGNLTVTAPKVRAVGITGYTALARDRGFKAFFGDTWAQLYAADVGGSWLAMGGALAINGQGQIEGGSFDGQSVTASNGISTVRAKSRQPVSIESHLGLTSWLWQ</sequence>
<dbReference type="SUPFAM" id="SSF51126">
    <property type="entry name" value="Pectin lyase-like"/>
    <property type="match status" value="1"/>
</dbReference>
<feature type="transmembrane region" description="Helical" evidence="1">
    <location>
        <begin position="23"/>
        <end position="44"/>
    </location>
</feature>
<dbReference type="NCBIfam" id="TIGR01901">
    <property type="entry name" value="adhes_NPXG"/>
    <property type="match status" value="1"/>
</dbReference>
<dbReference type="AlphaFoldDB" id="A0A0S4U437"/>
<dbReference type="SMART" id="SM00912">
    <property type="entry name" value="Haemagg_act"/>
    <property type="match status" value="1"/>
</dbReference>
<name>A0A0S4U437_RALSL</name>
<protein>
    <submittedName>
        <fullName evidence="3">Filamentous hemagglutinin family outer membrane protein</fullName>
    </submittedName>
</protein>
<dbReference type="Gene3D" id="2.160.20.10">
    <property type="entry name" value="Single-stranded right-handed beta-helix, Pectin lyase-like"/>
    <property type="match status" value="1"/>
</dbReference>
<dbReference type="Pfam" id="PF05860">
    <property type="entry name" value="TPS"/>
    <property type="match status" value="1"/>
</dbReference>
<feature type="domain" description="Filamentous haemagglutinin FhaB/tRNA nuclease CdiA-like TPS" evidence="2">
    <location>
        <begin position="57"/>
        <end position="157"/>
    </location>
</feature>
<keyword evidence="1" id="KW-0812">Transmembrane</keyword>
<keyword evidence="1" id="KW-1133">Transmembrane helix</keyword>
<organism evidence="3">
    <name type="scientific">Ralstonia solanacearum</name>
    <name type="common">Pseudomonas solanacearum</name>
    <dbReference type="NCBI Taxonomy" id="305"/>
    <lineage>
        <taxon>Bacteria</taxon>
        <taxon>Pseudomonadati</taxon>
        <taxon>Pseudomonadota</taxon>
        <taxon>Betaproteobacteria</taxon>
        <taxon>Burkholderiales</taxon>
        <taxon>Burkholderiaceae</taxon>
        <taxon>Ralstonia</taxon>
        <taxon>Ralstonia solanacearum species complex</taxon>
    </lineage>
</organism>
<keyword evidence="1" id="KW-0472">Membrane</keyword>
<proteinExistence type="predicted"/>
<evidence type="ECO:0000313" key="3">
    <source>
        <dbReference type="EMBL" id="CUV16972.1"/>
    </source>
</evidence>
<evidence type="ECO:0000259" key="2">
    <source>
        <dbReference type="SMART" id="SM00912"/>
    </source>
</evidence>
<gene>
    <name evidence="3" type="ORF">PSS4_v1_210013</name>
</gene>